<dbReference type="InterPro" id="IPR029063">
    <property type="entry name" value="SAM-dependent_MTases_sf"/>
</dbReference>
<dbReference type="GO" id="GO:0032259">
    <property type="term" value="P:methylation"/>
    <property type="evidence" value="ECO:0007669"/>
    <property type="project" value="UniProtKB-KW"/>
</dbReference>
<keyword evidence="3" id="KW-0949">S-adenosyl-L-methionine</keyword>
<dbReference type="CDD" id="cd02440">
    <property type="entry name" value="AdoMet_MTases"/>
    <property type="match status" value="1"/>
</dbReference>
<keyword evidence="5" id="KW-0418">Kinase</keyword>
<dbReference type="AlphaFoldDB" id="A0A0J8GM88"/>
<name>A0A0J8GM88_9ALTE</name>
<evidence type="ECO:0000256" key="1">
    <source>
        <dbReference type="ARBA" id="ARBA00022603"/>
    </source>
</evidence>
<dbReference type="RefSeq" id="WP_048695329.1">
    <property type="nucleotide sequence ID" value="NZ_KQ130508.1"/>
</dbReference>
<evidence type="ECO:0000256" key="3">
    <source>
        <dbReference type="ARBA" id="ARBA00022691"/>
    </source>
</evidence>
<sequence>MSKLRFKFQTIEFDNIDIHIRSLRDNQQFQDDEHVAENLGISSANWPFFGIIWPSGHVLAQTMTDFKIEGKRILEIGCGLGLASLVLNNRHADISATDYHPEVESFLDKNAELNDDPKIPFIRTGWADEITKLGQFDLIIGSDLLYEAQHIELLSNFIKQHANPTCEVILVDPGRGHHAKFSKKMVSLGFEHSQVKPINTDYLSKQFKGVVLTYSRNDG</sequence>
<evidence type="ECO:0000256" key="2">
    <source>
        <dbReference type="ARBA" id="ARBA00022679"/>
    </source>
</evidence>
<dbReference type="EMBL" id="LAZL01000038">
    <property type="protein sequence ID" value="KMT63890.1"/>
    <property type="molecule type" value="Genomic_DNA"/>
</dbReference>
<reference evidence="5 6" key="1">
    <citation type="submission" date="2015-04" db="EMBL/GenBank/DDBJ databases">
        <title>Draft Genome Sequence of the Novel Agar-Digesting Marine Bacterium Q1.</title>
        <authorList>
            <person name="Li Y."/>
            <person name="Li D."/>
            <person name="Chen G."/>
            <person name="Du Z."/>
        </authorList>
    </citation>
    <scope>NUCLEOTIDE SEQUENCE [LARGE SCALE GENOMIC DNA]</scope>
    <source>
        <strain evidence="5 6">Q1</strain>
    </source>
</reference>
<dbReference type="STRING" id="1513271.XM47_17225"/>
<gene>
    <name evidence="5" type="ORF">XM47_17225</name>
</gene>
<dbReference type="PANTHER" id="PTHR14614:SF164">
    <property type="entry name" value="HISTONE-ARGININE METHYLTRANSFERASE METTL23"/>
    <property type="match status" value="1"/>
</dbReference>
<dbReference type="Pfam" id="PF10294">
    <property type="entry name" value="Methyltransf_16"/>
    <property type="match status" value="1"/>
</dbReference>
<dbReference type="PANTHER" id="PTHR14614">
    <property type="entry name" value="HEPATOCELLULAR CARCINOMA-ASSOCIATED ANTIGEN"/>
    <property type="match status" value="1"/>
</dbReference>
<keyword evidence="2" id="KW-0808">Transferase</keyword>
<organism evidence="5 6">
    <name type="scientific">Catenovulum maritimum</name>
    <dbReference type="NCBI Taxonomy" id="1513271"/>
    <lineage>
        <taxon>Bacteria</taxon>
        <taxon>Pseudomonadati</taxon>
        <taxon>Pseudomonadota</taxon>
        <taxon>Gammaproteobacteria</taxon>
        <taxon>Alteromonadales</taxon>
        <taxon>Alteromonadaceae</taxon>
        <taxon>Catenovulum</taxon>
    </lineage>
</organism>
<dbReference type="Proteomes" id="UP000037600">
    <property type="component" value="Unassembled WGS sequence"/>
</dbReference>
<dbReference type="Gene3D" id="3.40.50.150">
    <property type="entry name" value="Vaccinia Virus protein VP39"/>
    <property type="match status" value="1"/>
</dbReference>
<dbReference type="OrthoDB" id="264333at2"/>
<dbReference type="GO" id="GO:0005737">
    <property type="term" value="C:cytoplasm"/>
    <property type="evidence" value="ECO:0007669"/>
    <property type="project" value="TreeGrafter"/>
</dbReference>
<comment type="caution">
    <text evidence="5">The sequence shown here is derived from an EMBL/GenBank/DDBJ whole genome shotgun (WGS) entry which is preliminary data.</text>
</comment>
<evidence type="ECO:0000313" key="5">
    <source>
        <dbReference type="EMBL" id="KMT63890.1"/>
    </source>
</evidence>
<comment type="similarity">
    <text evidence="4">Belongs to the methyltransferase superfamily. METTL23 family.</text>
</comment>
<dbReference type="GO" id="GO:0008168">
    <property type="term" value="F:methyltransferase activity"/>
    <property type="evidence" value="ECO:0007669"/>
    <property type="project" value="UniProtKB-KW"/>
</dbReference>
<dbReference type="SUPFAM" id="SSF53335">
    <property type="entry name" value="S-adenosyl-L-methionine-dependent methyltransferases"/>
    <property type="match status" value="1"/>
</dbReference>
<dbReference type="InterPro" id="IPR019410">
    <property type="entry name" value="Methyltransf_16"/>
</dbReference>
<evidence type="ECO:0000313" key="6">
    <source>
        <dbReference type="Proteomes" id="UP000037600"/>
    </source>
</evidence>
<dbReference type="PATRIC" id="fig|1513271.3.peg.3533"/>
<dbReference type="GO" id="GO:0016301">
    <property type="term" value="F:kinase activity"/>
    <property type="evidence" value="ECO:0007669"/>
    <property type="project" value="UniProtKB-KW"/>
</dbReference>
<keyword evidence="1" id="KW-0489">Methyltransferase</keyword>
<proteinExistence type="inferred from homology"/>
<protein>
    <submittedName>
        <fullName evidence="5">Histidine kinase</fullName>
    </submittedName>
</protein>
<accession>A0A0J8GM88</accession>
<evidence type="ECO:0000256" key="4">
    <source>
        <dbReference type="ARBA" id="ARBA00043988"/>
    </source>
</evidence>
<keyword evidence="6" id="KW-1185">Reference proteome</keyword>